<evidence type="ECO:0000256" key="3">
    <source>
        <dbReference type="ARBA" id="ARBA00023125"/>
    </source>
</evidence>
<dbReference type="Gene3D" id="1.10.10.10">
    <property type="entry name" value="Winged helix-like DNA-binding domain superfamily/Winged helix DNA-binding domain"/>
    <property type="match status" value="1"/>
</dbReference>
<evidence type="ECO:0000256" key="1">
    <source>
        <dbReference type="ARBA" id="ARBA00009437"/>
    </source>
</evidence>
<organism evidence="6 7">
    <name type="scientific">Parabacteroides chartae</name>
    <dbReference type="NCBI Taxonomy" id="1037355"/>
    <lineage>
        <taxon>Bacteria</taxon>
        <taxon>Pseudomonadati</taxon>
        <taxon>Bacteroidota</taxon>
        <taxon>Bacteroidia</taxon>
        <taxon>Bacteroidales</taxon>
        <taxon>Tannerellaceae</taxon>
        <taxon>Parabacteroides</taxon>
    </lineage>
</organism>
<feature type="domain" description="HTH lysR-type" evidence="5">
    <location>
        <begin position="6"/>
        <end position="58"/>
    </location>
</feature>
<dbReference type="RefSeq" id="WP_068180317.1">
    <property type="nucleotide sequence ID" value="NZ_FUYQ01000031.1"/>
</dbReference>
<dbReference type="PRINTS" id="PR00039">
    <property type="entry name" value="HTHLYSR"/>
</dbReference>
<dbReference type="Pfam" id="PF00126">
    <property type="entry name" value="HTH_1"/>
    <property type="match status" value="1"/>
</dbReference>
<accession>A0A1T5EUW5</accession>
<dbReference type="PROSITE" id="PS50931">
    <property type="entry name" value="HTH_LYSR"/>
    <property type="match status" value="1"/>
</dbReference>
<evidence type="ECO:0000313" key="6">
    <source>
        <dbReference type="EMBL" id="SKB87638.1"/>
    </source>
</evidence>
<evidence type="ECO:0000256" key="2">
    <source>
        <dbReference type="ARBA" id="ARBA00023015"/>
    </source>
</evidence>
<keyword evidence="3 6" id="KW-0238">DNA-binding</keyword>
<dbReference type="InterPro" id="IPR036388">
    <property type="entry name" value="WH-like_DNA-bd_sf"/>
</dbReference>
<sequence length="298" mass="34048">MADFRLKVFLSVARNLSFTKASQELFITQPAITKHIHELESVYKTRLFDRLGNRIALTRAGLLLQEHSKRILDDYKRLDYEMHLLQNECSGELRLGASTTIAQYVLPPFLARFIEKFPQVSLSLLNGNSRDVEGALLEHRIDLGLVEGIIRQPNLKYTTFLKDELVAVVSTRSKLVKHDEITVKELCDVPLVLRERGSGTLDVLETSLLSHNVRLSDMNVLMYLGSTESIKLFLENTDCMGIVSVRSIDRELVAGQFKVIEIKDLDMEREFSFVRLQGEESGLSQVFMQFAEHYNKNL</sequence>
<evidence type="ECO:0000313" key="7">
    <source>
        <dbReference type="Proteomes" id="UP000190852"/>
    </source>
</evidence>
<dbReference type="InterPro" id="IPR005119">
    <property type="entry name" value="LysR_subst-bd"/>
</dbReference>
<name>A0A1T5EUW5_9BACT</name>
<keyword evidence="7" id="KW-1185">Reference proteome</keyword>
<reference evidence="7" key="1">
    <citation type="submission" date="2017-02" db="EMBL/GenBank/DDBJ databases">
        <authorList>
            <person name="Varghese N."/>
            <person name="Submissions S."/>
        </authorList>
    </citation>
    <scope>NUCLEOTIDE SEQUENCE [LARGE SCALE GENOMIC DNA]</scope>
    <source>
        <strain evidence="7">DSM 24967</strain>
    </source>
</reference>
<dbReference type="Pfam" id="PF03466">
    <property type="entry name" value="LysR_substrate"/>
    <property type="match status" value="1"/>
</dbReference>
<dbReference type="InterPro" id="IPR036390">
    <property type="entry name" value="WH_DNA-bd_sf"/>
</dbReference>
<dbReference type="SUPFAM" id="SSF46785">
    <property type="entry name" value="Winged helix' DNA-binding domain"/>
    <property type="match status" value="1"/>
</dbReference>
<dbReference type="PANTHER" id="PTHR30126:SF39">
    <property type="entry name" value="HTH-TYPE TRANSCRIPTIONAL REGULATOR CYSL"/>
    <property type="match status" value="1"/>
</dbReference>
<evidence type="ECO:0000256" key="4">
    <source>
        <dbReference type="ARBA" id="ARBA00023163"/>
    </source>
</evidence>
<dbReference type="Gene3D" id="3.40.190.290">
    <property type="match status" value="1"/>
</dbReference>
<dbReference type="GO" id="GO:0000976">
    <property type="term" value="F:transcription cis-regulatory region binding"/>
    <property type="evidence" value="ECO:0007669"/>
    <property type="project" value="TreeGrafter"/>
</dbReference>
<comment type="similarity">
    <text evidence="1">Belongs to the LysR transcriptional regulatory family.</text>
</comment>
<dbReference type="SUPFAM" id="SSF53850">
    <property type="entry name" value="Periplasmic binding protein-like II"/>
    <property type="match status" value="1"/>
</dbReference>
<dbReference type="AlphaFoldDB" id="A0A1T5EUW5"/>
<evidence type="ECO:0000259" key="5">
    <source>
        <dbReference type="PROSITE" id="PS50931"/>
    </source>
</evidence>
<dbReference type="EMBL" id="FUYQ01000031">
    <property type="protein sequence ID" value="SKB87638.1"/>
    <property type="molecule type" value="Genomic_DNA"/>
</dbReference>
<dbReference type="PANTHER" id="PTHR30126">
    <property type="entry name" value="HTH-TYPE TRANSCRIPTIONAL REGULATOR"/>
    <property type="match status" value="1"/>
</dbReference>
<dbReference type="GO" id="GO:0003700">
    <property type="term" value="F:DNA-binding transcription factor activity"/>
    <property type="evidence" value="ECO:0007669"/>
    <property type="project" value="InterPro"/>
</dbReference>
<dbReference type="InterPro" id="IPR000847">
    <property type="entry name" value="LysR_HTH_N"/>
</dbReference>
<protein>
    <submittedName>
        <fullName evidence="6">DNA-binding transcriptional regulator, LysR family</fullName>
    </submittedName>
</protein>
<gene>
    <name evidence="6" type="ORF">SAMN05660349_03144</name>
</gene>
<proteinExistence type="inferred from homology"/>
<dbReference type="Proteomes" id="UP000190852">
    <property type="component" value="Unassembled WGS sequence"/>
</dbReference>
<keyword evidence="2" id="KW-0805">Transcription regulation</keyword>
<keyword evidence="4" id="KW-0804">Transcription</keyword>